<dbReference type="PROSITE" id="PS50405">
    <property type="entry name" value="GST_CTER"/>
    <property type="match status" value="1"/>
</dbReference>
<dbReference type="EMBL" id="CYSB01000009">
    <property type="protein sequence ID" value="CUH63920.1"/>
    <property type="molecule type" value="Genomic_DNA"/>
</dbReference>
<dbReference type="PANTHER" id="PTHR44051">
    <property type="entry name" value="GLUTATHIONE S-TRANSFERASE-RELATED"/>
    <property type="match status" value="1"/>
</dbReference>
<dbReference type="Proteomes" id="UP000051887">
    <property type="component" value="Unassembled WGS sequence"/>
</dbReference>
<comment type="similarity">
    <text evidence="1">Belongs to the GST superfamily.</text>
</comment>
<feature type="domain" description="GST N-terminal" evidence="2">
    <location>
        <begin position="1"/>
        <end position="81"/>
    </location>
</feature>
<evidence type="ECO:0000259" key="2">
    <source>
        <dbReference type="PROSITE" id="PS50404"/>
    </source>
</evidence>
<dbReference type="GO" id="GO:0004364">
    <property type="term" value="F:glutathione transferase activity"/>
    <property type="evidence" value="ECO:0007669"/>
    <property type="project" value="UniProtKB-EC"/>
</dbReference>
<gene>
    <name evidence="5" type="primary">gstA</name>
    <name evidence="4" type="ORF">TL5118_00679</name>
    <name evidence="5" type="ORF">TL5120_02547</name>
</gene>
<dbReference type="SUPFAM" id="SSF52833">
    <property type="entry name" value="Thioredoxin-like"/>
    <property type="match status" value="1"/>
</dbReference>
<dbReference type="InterPro" id="IPR040079">
    <property type="entry name" value="Glutathione_S-Trfase"/>
</dbReference>
<dbReference type="InterPro" id="IPR004046">
    <property type="entry name" value="GST_C"/>
</dbReference>
<evidence type="ECO:0000259" key="3">
    <source>
        <dbReference type="PROSITE" id="PS50405"/>
    </source>
</evidence>
<dbReference type="Gene3D" id="3.40.30.10">
    <property type="entry name" value="Glutaredoxin"/>
    <property type="match status" value="1"/>
</dbReference>
<dbReference type="OrthoDB" id="5740960at2"/>
<dbReference type="InterPro" id="IPR036282">
    <property type="entry name" value="Glutathione-S-Trfase_C_sf"/>
</dbReference>
<feature type="domain" description="GST C-terminal" evidence="3">
    <location>
        <begin position="87"/>
        <end position="214"/>
    </location>
</feature>
<dbReference type="Gene3D" id="1.20.1050.10">
    <property type="match status" value="1"/>
</dbReference>
<evidence type="ECO:0000313" key="4">
    <source>
        <dbReference type="EMBL" id="CUH63920.1"/>
    </source>
</evidence>
<keyword evidence="5" id="KW-0808">Transferase</keyword>
<dbReference type="EMBL" id="CYSC01000034">
    <property type="protein sequence ID" value="CUH72750.1"/>
    <property type="molecule type" value="Genomic_DNA"/>
</dbReference>
<sequence>MSATLHSIAGSRSFRVLWLLHELGEPVEVVPYQIMDGSLQQEGFKAISPARRVPALEIDGRVLIESGATVQYLCETRKGHDLMPPVHADERADWLQWLHYAETLGGGIQNLNMQHLFLPKPEMRSLTVMGIETKRLAIALKGVEKALSDGRDYLLPTGFSAADVMMGFTLTSARRYVRFEGFPHLTAYQARLEARPAYSAAQVAEGPQQFYTQDFYELPEG</sequence>
<dbReference type="EC" id="2.5.1.18" evidence="5"/>
<dbReference type="PROSITE" id="PS50404">
    <property type="entry name" value="GST_NTER"/>
    <property type="match status" value="1"/>
</dbReference>
<dbReference type="InterPro" id="IPR004045">
    <property type="entry name" value="Glutathione_S-Trfase_N"/>
</dbReference>
<dbReference type="InterPro" id="IPR010987">
    <property type="entry name" value="Glutathione-S-Trfase_C-like"/>
</dbReference>
<dbReference type="AlphaFoldDB" id="A0A0P1FX22"/>
<evidence type="ECO:0000256" key="1">
    <source>
        <dbReference type="RuleBase" id="RU003494"/>
    </source>
</evidence>
<evidence type="ECO:0000313" key="6">
    <source>
        <dbReference type="Proteomes" id="UP000051086"/>
    </source>
</evidence>
<dbReference type="CDD" id="cd03046">
    <property type="entry name" value="GST_N_GTT1_like"/>
    <property type="match status" value="1"/>
</dbReference>
<dbReference type="SUPFAM" id="SSF47616">
    <property type="entry name" value="GST C-terminal domain-like"/>
    <property type="match status" value="1"/>
</dbReference>
<dbReference type="Pfam" id="PF00043">
    <property type="entry name" value="GST_C"/>
    <property type="match status" value="1"/>
</dbReference>
<dbReference type="SFLD" id="SFLDG00358">
    <property type="entry name" value="Main_(cytGST)"/>
    <property type="match status" value="1"/>
</dbReference>
<keyword evidence="6" id="KW-1185">Reference proteome</keyword>
<evidence type="ECO:0000313" key="7">
    <source>
        <dbReference type="Proteomes" id="UP000051887"/>
    </source>
</evidence>
<dbReference type="SFLD" id="SFLDS00019">
    <property type="entry name" value="Glutathione_Transferase_(cytos"/>
    <property type="match status" value="1"/>
</dbReference>
<protein>
    <submittedName>
        <fullName evidence="5">Glutathione S-transferase GstA</fullName>
        <ecNumber evidence="5">2.5.1.18</ecNumber>
    </submittedName>
</protein>
<evidence type="ECO:0000313" key="5">
    <source>
        <dbReference type="EMBL" id="CUH72750.1"/>
    </source>
</evidence>
<dbReference type="Pfam" id="PF02798">
    <property type="entry name" value="GST_N"/>
    <property type="match status" value="1"/>
</dbReference>
<dbReference type="InterPro" id="IPR036249">
    <property type="entry name" value="Thioredoxin-like_sf"/>
</dbReference>
<proteinExistence type="inferred from homology"/>
<dbReference type="RefSeq" id="WP_058243925.1">
    <property type="nucleotide sequence ID" value="NZ_CYSB01000009.1"/>
</dbReference>
<dbReference type="PANTHER" id="PTHR44051:SF9">
    <property type="entry name" value="GLUTATHIONE S-TRANSFERASE 1"/>
    <property type="match status" value="1"/>
</dbReference>
<accession>A0A0P1FX22</accession>
<name>A0A0P1FX22_9RHOB</name>
<dbReference type="Proteomes" id="UP000051086">
    <property type="component" value="Unassembled WGS sequence"/>
</dbReference>
<reference evidence="5 7" key="2">
    <citation type="submission" date="2015-09" db="EMBL/GenBank/DDBJ databases">
        <authorList>
            <consortium name="Swine Surveillance"/>
        </authorList>
    </citation>
    <scope>NUCLEOTIDE SEQUENCE [LARGE SCALE GENOMIC DNA]</scope>
    <source>
        <strain evidence="5 7">5120</strain>
    </source>
</reference>
<organism evidence="5 7">
    <name type="scientific">Thalassovita autumnalis</name>
    <dbReference type="NCBI Taxonomy" id="2072972"/>
    <lineage>
        <taxon>Bacteria</taxon>
        <taxon>Pseudomonadati</taxon>
        <taxon>Pseudomonadota</taxon>
        <taxon>Alphaproteobacteria</taxon>
        <taxon>Rhodobacterales</taxon>
        <taxon>Roseobacteraceae</taxon>
        <taxon>Thalassovita</taxon>
    </lineage>
</organism>
<dbReference type="SFLD" id="SFLDG01150">
    <property type="entry name" value="Main.1:_Beta-like"/>
    <property type="match status" value="1"/>
</dbReference>
<reference evidence="4 6" key="1">
    <citation type="submission" date="2015-09" db="EMBL/GenBank/DDBJ databases">
        <authorList>
            <person name="Rodrigo-Torres L."/>
            <person name="Arahal D.R."/>
        </authorList>
    </citation>
    <scope>NUCLEOTIDE SEQUENCE [LARGE SCALE GENOMIC DNA]</scope>
    <source>
        <strain evidence="4 6">CECT 5118</strain>
    </source>
</reference>